<protein>
    <submittedName>
        <fullName evidence="1">HAD-IA family hydrolase</fullName>
    </submittedName>
</protein>
<dbReference type="Pfam" id="PF13419">
    <property type="entry name" value="HAD_2"/>
    <property type="match status" value="1"/>
</dbReference>
<dbReference type="SUPFAM" id="SSF56784">
    <property type="entry name" value="HAD-like"/>
    <property type="match status" value="1"/>
</dbReference>
<organism evidence="1 2">
    <name type="scientific">Candidatus Scatenecus faecavium</name>
    <dbReference type="NCBI Taxonomy" id="2840915"/>
    <lineage>
        <taxon>Bacteria</taxon>
        <taxon>Candidatus Scatenecus</taxon>
    </lineage>
</organism>
<dbReference type="InterPro" id="IPR036412">
    <property type="entry name" value="HAD-like_sf"/>
</dbReference>
<dbReference type="SFLD" id="SFLDG01135">
    <property type="entry name" value="C1.5.6:_HAD__Beta-PGM__Phospha"/>
    <property type="match status" value="1"/>
</dbReference>
<comment type="caution">
    <text evidence="1">The sequence shown here is derived from an EMBL/GenBank/DDBJ whole genome shotgun (WGS) entry which is preliminary data.</text>
</comment>
<dbReference type="GO" id="GO:0005829">
    <property type="term" value="C:cytosol"/>
    <property type="evidence" value="ECO:0007669"/>
    <property type="project" value="TreeGrafter"/>
</dbReference>
<dbReference type="AlphaFoldDB" id="A0A9D1K4I0"/>
<dbReference type="InterPro" id="IPR050155">
    <property type="entry name" value="HAD-like_hydrolase_sf"/>
</dbReference>
<dbReference type="InterPro" id="IPR006439">
    <property type="entry name" value="HAD-SF_hydro_IA"/>
</dbReference>
<dbReference type="SFLD" id="SFLDG01129">
    <property type="entry name" value="C1.5:_HAD__Beta-PGM__Phosphata"/>
    <property type="match status" value="1"/>
</dbReference>
<dbReference type="GO" id="GO:0006281">
    <property type="term" value="P:DNA repair"/>
    <property type="evidence" value="ECO:0007669"/>
    <property type="project" value="TreeGrafter"/>
</dbReference>
<reference evidence="1" key="2">
    <citation type="journal article" date="2021" name="PeerJ">
        <title>Extensive microbial diversity within the chicken gut microbiome revealed by metagenomics and culture.</title>
        <authorList>
            <person name="Gilroy R."/>
            <person name="Ravi A."/>
            <person name="Getino M."/>
            <person name="Pursley I."/>
            <person name="Horton D.L."/>
            <person name="Alikhan N.F."/>
            <person name="Baker D."/>
            <person name="Gharbi K."/>
            <person name="Hall N."/>
            <person name="Watson M."/>
            <person name="Adriaenssens E.M."/>
            <person name="Foster-Nyarko E."/>
            <person name="Jarju S."/>
            <person name="Secka A."/>
            <person name="Antonio M."/>
            <person name="Oren A."/>
            <person name="Chaudhuri R.R."/>
            <person name="La Ragione R."/>
            <person name="Hildebrand F."/>
            <person name="Pallen M.J."/>
        </authorList>
    </citation>
    <scope>NUCLEOTIDE SEQUENCE</scope>
    <source>
        <strain evidence="1">CHK152-2994</strain>
    </source>
</reference>
<dbReference type="PANTHER" id="PTHR43434:SF1">
    <property type="entry name" value="PHOSPHOGLYCOLATE PHOSPHATASE"/>
    <property type="match status" value="1"/>
</dbReference>
<dbReference type="PANTHER" id="PTHR43434">
    <property type="entry name" value="PHOSPHOGLYCOLATE PHOSPHATASE"/>
    <property type="match status" value="1"/>
</dbReference>
<reference evidence="1" key="1">
    <citation type="submission" date="2020-10" db="EMBL/GenBank/DDBJ databases">
        <authorList>
            <person name="Gilroy R."/>
        </authorList>
    </citation>
    <scope>NUCLEOTIDE SEQUENCE</scope>
    <source>
        <strain evidence="1">CHK152-2994</strain>
    </source>
</reference>
<dbReference type="InterPro" id="IPR041492">
    <property type="entry name" value="HAD_2"/>
</dbReference>
<evidence type="ECO:0000313" key="2">
    <source>
        <dbReference type="Proteomes" id="UP000824139"/>
    </source>
</evidence>
<dbReference type="Gene3D" id="1.10.150.240">
    <property type="entry name" value="Putative phosphatase, domain 2"/>
    <property type="match status" value="1"/>
</dbReference>
<sequence length="216" mass="24639">MQKGAIFDLDGTLLYTLEDLKESVNFALAKYDYAPRTLEEVRNFVGNGVRLLMERAVPQGAENPDFEAILKCFKEHYAENMYNKTKPFDGILEMLEVLQKRGYKIGVVSNKFDKAVKELCRKYFCERVEVAIGEDEQHGIRKKPAPDSVFKAMEFLGCDKNSTYYIGDSEVDLETAKNSGLKSISVTWGYKDREFLLSHGAETIVEEPRGILEILR</sequence>
<dbReference type="InterPro" id="IPR023214">
    <property type="entry name" value="HAD_sf"/>
</dbReference>
<dbReference type="SFLD" id="SFLDS00003">
    <property type="entry name" value="Haloacid_Dehalogenase"/>
    <property type="match status" value="1"/>
</dbReference>
<dbReference type="Proteomes" id="UP000824139">
    <property type="component" value="Unassembled WGS sequence"/>
</dbReference>
<evidence type="ECO:0000313" key="1">
    <source>
        <dbReference type="EMBL" id="HIS83571.1"/>
    </source>
</evidence>
<name>A0A9D1K4I0_9BACT</name>
<gene>
    <name evidence="1" type="ORF">IAD41_08225</name>
</gene>
<dbReference type="EMBL" id="DVJO01000178">
    <property type="protein sequence ID" value="HIS83571.1"/>
    <property type="molecule type" value="Genomic_DNA"/>
</dbReference>
<keyword evidence="1" id="KW-0378">Hydrolase</keyword>
<proteinExistence type="predicted"/>
<dbReference type="NCBIfam" id="TIGR01549">
    <property type="entry name" value="HAD-SF-IA-v1"/>
    <property type="match status" value="1"/>
</dbReference>
<dbReference type="InterPro" id="IPR023198">
    <property type="entry name" value="PGP-like_dom2"/>
</dbReference>
<dbReference type="Gene3D" id="3.40.50.1000">
    <property type="entry name" value="HAD superfamily/HAD-like"/>
    <property type="match status" value="1"/>
</dbReference>
<dbReference type="GO" id="GO:0008967">
    <property type="term" value="F:phosphoglycolate phosphatase activity"/>
    <property type="evidence" value="ECO:0007669"/>
    <property type="project" value="TreeGrafter"/>
</dbReference>
<accession>A0A9D1K4I0</accession>